<gene>
    <name evidence="2" type="ORF">FRACYDRAFT_235604</name>
</gene>
<dbReference type="AlphaFoldDB" id="A0A1E7FN77"/>
<dbReference type="Proteomes" id="UP000095751">
    <property type="component" value="Unassembled WGS sequence"/>
</dbReference>
<sequence length="622" mass="69248">MLLGIEVSTVCCLYPVFLSHVLVLLPYKVISIHHLGDSWSGRSIGSCTMGVCQYSKQASSDSSTPPGEEQSLLTRLRSSTTRFVKPAKRRSRFLPPLRREIAPEVQLEHINSAQSGSSSGNSTDSPIPGLALYSAEDTEESIVLEEVSHNKPEDNNKGDNNKDREPDPPDPPDPLDPSDPPDIQPTPTMVVPPPPPSPTSKKSANFETDLEHLVVNIMLVKLTDHLALVIDYIGCRTFDNFCVLDKDDTNGLTFSTTAGHSPQIVQQEYVNSHDPMQWDPKLYSTWCRNGYNLRITLVNSKVVSASTAHPGGIAVSATQAQKDQDALLVSWNRRPRDISKYPILKKVKGYQDWSLKMKSQLKADMLYLITKGGWTIASNCDPGSDEELGLLQLNFFKQILFAVLLNPKGKAKHEEHQTSSDSALQGTHSLIDKLMTLTISKFPTRCSLFTAFQEVTNRDYKIAGKPLDDSFKMMLLQRAKRANTPAFTEYLKFLMQQSKQTLNRDGVIEEDHTGLEDFIAHMSISDETMSNEQTLHALCCFPTKSRELCMTWSREPNDIKKQIHKQNNQPPKLGSKKNSDLAVYMGQTEGYESDASAFSEHTYGYNATPLTGKDGKVTGHLT</sequence>
<feature type="compositionally biased region" description="Pro residues" evidence="1">
    <location>
        <begin position="169"/>
        <end position="198"/>
    </location>
</feature>
<accession>A0A1E7FN77</accession>
<proteinExistence type="predicted"/>
<dbReference type="InParanoid" id="A0A1E7FN77"/>
<feature type="region of interest" description="Disordered" evidence="1">
    <location>
        <begin position="145"/>
        <end position="203"/>
    </location>
</feature>
<reference evidence="2 3" key="1">
    <citation type="submission" date="2016-09" db="EMBL/GenBank/DDBJ databases">
        <title>Extensive genetic diversity and differential bi-allelic expression allows diatom success in the polar Southern Ocean.</title>
        <authorList>
            <consortium name="DOE Joint Genome Institute"/>
            <person name="Mock T."/>
            <person name="Otillar R.P."/>
            <person name="Strauss J."/>
            <person name="Dupont C."/>
            <person name="Frickenhaus S."/>
            <person name="Maumus F."/>
            <person name="Mcmullan M."/>
            <person name="Sanges R."/>
            <person name="Schmutz J."/>
            <person name="Toseland A."/>
            <person name="Valas R."/>
            <person name="Veluchamy A."/>
            <person name="Ward B.J."/>
            <person name="Allen A."/>
            <person name="Barry K."/>
            <person name="Falciatore A."/>
            <person name="Ferrante M."/>
            <person name="Fortunato A.E."/>
            <person name="Gloeckner G."/>
            <person name="Gruber A."/>
            <person name="Hipkin R."/>
            <person name="Janech M."/>
            <person name="Kroth P."/>
            <person name="Leese F."/>
            <person name="Lindquist E."/>
            <person name="Lyon B.R."/>
            <person name="Martin J."/>
            <person name="Mayer C."/>
            <person name="Parker M."/>
            <person name="Quesneville H."/>
            <person name="Raymond J."/>
            <person name="Uhlig C."/>
            <person name="Valentin K.U."/>
            <person name="Worden A.Z."/>
            <person name="Armbrust E.V."/>
            <person name="Bowler C."/>
            <person name="Green B."/>
            <person name="Moulton V."/>
            <person name="Van Oosterhout C."/>
            <person name="Grigoriev I."/>
        </authorList>
    </citation>
    <scope>NUCLEOTIDE SEQUENCE [LARGE SCALE GENOMIC DNA]</scope>
    <source>
        <strain evidence="2 3">CCMP1102</strain>
    </source>
</reference>
<organism evidence="2 3">
    <name type="scientific">Fragilariopsis cylindrus CCMP1102</name>
    <dbReference type="NCBI Taxonomy" id="635003"/>
    <lineage>
        <taxon>Eukaryota</taxon>
        <taxon>Sar</taxon>
        <taxon>Stramenopiles</taxon>
        <taxon>Ochrophyta</taxon>
        <taxon>Bacillariophyta</taxon>
        <taxon>Bacillariophyceae</taxon>
        <taxon>Bacillariophycidae</taxon>
        <taxon>Bacillariales</taxon>
        <taxon>Bacillariaceae</taxon>
        <taxon>Fragilariopsis</taxon>
    </lineage>
</organism>
<evidence type="ECO:0000313" key="2">
    <source>
        <dbReference type="EMBL" id="OEU19545.1"/>
    </source>
</evidence>
<feature type="compositionally biased region" description="Low complexity" evidence="1">
    <location>
        <begin position="111"/>
        <end position="125"/>
    </location>
</feature>
<name>A0A1E7FN77_9STRA</name>
<dbReference type="EMBL" id="KV784355">
    <property type="protein sequence ID" value="OEU19545.1"/>
    <property type="molecule type" value="Genomic_DNA"/>
</dbReference>
<keyword evidence="3" id="KW-1185">Reference proteome</keyword>
<protein>
    <submittedName>
        <fullName evidence="2">Uncharacterized protein</fullName>
    </submittedName>
</protein>
<feature type="region of interest" description="Disordered" evidence="1">
    <location>
        <begin position="111"/>
        <end position="130"/>
    </location>
</feature>
<dbReference type="KEGG" id="fcy:FRACYDRAFT_235604"/>
<evidence type="ECO:0000256" key="1">
    <source>
        <dbReference type="SAM" id="MobiDB-lite"/>
    </source>
</evidence>
<evidence type="ECO:0000313" key="3">
    <source>
        <dbReference type="Proteomes" id="UP000095751"/>
    </source>
</evidence>
<feature type="compositionally biased region" description="Basic and acidic residues" evidence="1">
    <location>
        <begin position="146"/>
        <end position="167"/>
    </location>
</feature>